<evidence type="ECO:0000313" key="2">
    <source>
        <dbReference type="EMBL" id="ROV92055.1"/>
    </source>
</evidence>
<name>A0A423VMB8_9PEZI</name>
<dbReference type="STRING" id="1230097.A0A423VMB8"/>
<organism evidence="2 3">
    <name type="scientific">Cytospora leucostoma</name>
    <dbReference type="NCBI Taxonomy" id="1230097"/>
    <lineage>
        <taxon>Eukaryota</taxon>
        <taxon>Fungi</taxon>
        <taxon>Dikarya</taxon>
        <taxon>Ascomycota</taxon>
        <taxon>Pezizomycotina</taxon>
        <taxon>Sordariomycetes</taxon>
        <taxon>Sordariomycetidae</taxon>
        <taxon>Diaporthales</taxon>
        <taxon>Cytosporaceae</taxon>
        <taxon>Cytospora</taxon>
    </lineage>
</organism>
<keyword evidence="1" id="KW-0732">Signal</keyword>
<sequence length="230" mass="23685">MKYFIVAAAFSAVSYAQQDVAPVADCSNLFNKCLGLPNVDVPECNIGQAQCNQCQSDYVACQTPVDGAPINQDACNAQLQGCVSTAFPPFQAFQEYQPPPAAPVITTPVAPAAPSITKAAAYARCQSVYYQCLTAGGKQQLCLCGLSTCIGEGTDDSRKSCSSLSVAATATSTPMEFYGSKATGSPLKELAGEVNRESTTPTKNAGAGIATSSSWSLMGLAAALVGPLIV</sequence>
<dbReference type="InParanoid" id="A0A423VMB8"/>
<dbReference type="EMBL" id="LKEB01000087">
    <property type="protein sequence ID" value="ROV92055.1"/>
    <property type="molecule type" value="Genomic_DNA"/>
</dbReference>
<protein>
    <recommendedName>
        <fullName evidence="4">Extracellular membrane protein CFEM domain-containing protein</fullName>
    </recommendedName>
</protein>
<comment type="caution">
    <text evidence="2">The sequence shown here is derived from an EMBL/GenBank/DDBJ whole genome shotgun (WGS) entry which is preliminary data.</text>
</comment>
<dbReference type="Proteomes" id="UP000285146">
    <property type="component" value="Unassembled WGS sequence"/>
</dbReference>
<feature type="chain" id="PRO_5019327627" description="Extracellular membrane protein CFEM domain-containing protein" evidence="1">
    <location>
        <begin position="17"/>
        <end position="230"/>
    </location>
</feature>
<evidence type="ECO:0000313" key="3">
    <source>
        <dbReference type="Proteomes" id="UP000285146"/>
    </source>
</evidence>
<evidence type="ECO:0008006" key="4">
    <source>
        <dbReference type="Google" id="ProtNLM"/>
    </source>
</evidence>
<dbReference type="OrthoDB" id="3836772at2759"/>
<accession>A0A423VMB8</accession>
<evidence type="ECO:0000256" key="1">
    <source>
        <dbReference type="SAM" id="SignalP"/>
    </source>
</evidence>
<dbReference type="AlphaFoldDB" id="A0A423VMB8"/>
<feature type="signal peptide" evidence="1">
    <location>
        <begin position="1"/>
        <end position="16"/>
    </location>
</feature>
<proteinExistence type="predicted"/>
<keyword evidence="3" id="KW-1185">Reference proteome</keyword>
<gene>
    <name evidence="2" type="ORF">VPNG_09830</name>
</gene>
<reference evidence="2 3" key="1">
    <citation type="submission" date="2015-09" db="EMBL/GenBank/DDBJ databases">
        <title>Host preference determinants of Valsa canker pathogens revealed by comparative genomics.</title>
        <authorList>
            <person name="Yin Z."/>
            <person name="Huang L."/>
        </authorList>
    </citation>
    <scope>NUCLEOTIDE SEQUENCE [LARGE SCALE GENOMIC DNA]</scope>
    <source>
        <strain evidence="2 3">SXYLt</strain>
    </source>
</reference>